<evidence type="ECO:0000259" key="17">
    <source>
        <dbReference type="Pfam" id="PF05730"/>
    </source>
</evidence>
<keyword evidence="6" id="KW-0336">GPI-anchor</keyword>
<feature type="chain" id="PRO_5015563376" evidence="16">
    <location>
        <begin position="37"/>
        <end position="476"/>
    </location>
</feature>
<keyword evidence="8 16" id="KW-0732">Signal</keyword>
<keyword evidence="20" id="KW-1185">Reference proteome</keyword>
<evidence type="ECO:0000256" key="2">
    <source>
        <dbReference type="ARBA" id="ARBA00004589"/>
    </source>
</evidence>
<keyword evidence="12" id="KW-0449">Lipoprotein</keyword>
<comment type="similarity">
    <text evidence="13">Belongs to the SAT4 family.</text>
</comment>
<dbReference type="STRING" id="2025994.A0A2T2ZS59"/>
<keyword evidence="9 15" id="KW-1133">Transmembrane helix</keyword>
<dbReference type="InterPro" id="IPR008427">
    <property type="entry name" value="Extracellular_membr_CFEM_dom"/>
</dbReference>
<feature type="transmembrane region" description="Helical" evidence="15">
    <location>
        <begin position="197"/>
        <end position="217"/>
    </location>
</feature>
<feature type="domain" description="CFEM" evidence="17">
    <location>
        <begin position="53"/>
        <end position="115"/>
    </location>
</feature>
<dbReference type="Pfam" id="PF20684">
    <property type="entry name" value="Fung_rhodopsin"/>
    <property type="match status" value="1"/>
</dbReference>
<evidence type="ECO:0000256" key="7">
    <source>
        <dbReference type="ARBA" id="ARBA00022692"/>
    </source>
</evidence>
<organism evidence="19 20">
    <name type="scientific">Coniella lustricola</name>
    <dbReference type="NCBI Taxonomy" id="2025994"/>
    <lineage>
        <taxon>Eukaryota</taxon>
        <taxon>Fungi</taxon>
        <taxon>Dikarya</taxon>
        <taxon>Ascomycota</taxon>
        <taxon>Pezizomycotina</taxon>
        <taxon>Sordariomycetes</taxon>
        <taxon>Sordariomycetidae</taxon>
        <taxon>Diaporthales</taxon>
        <taxon>Schizoparmaceae</taxon>
        <taxon>Coniella</taxon>
    </lineage>
</organism>
<evidence type="ECO:0000313" key="19">
    <source>
        <dbReference type="EMBL" id="PSR74685.1"/>
    </source>
</evidence>
<evidence type="ECO:0000256" key="8">
    <source>
        <dbReference type="ARBA" id="ARBA00022729"/>
    </source>
</evidence>
<gene>
    <name evidence="19" type="ORF">BD289DRAFT_448452</name>
</gene>
<sequence length="476" mass="52657">MATMQSTSRPIGLVSFFFFFSLLVSTLAAAAASAAGQPVSRRDVKQSYAWLEASMPQCETSCFASALANATCAADDMTCLCDNESALVSFLRLCDVANCTADQDLTAVNAIKTACGVPSHDEASSLRSIYWTLYGVALLCFGSRVVARSSRFGGLFWWDDWFIVASFAVLTAVSVGAELMVVFGLGKDIWELDSTKITIVLVLFYVAEFAYVIESALTKTSIVCLYLRIFPAKEFRRACFGMLAFIVCFAIVFLVTLLTYCVPFSYVWLAWDGRHDGTCINMTAQTYVCAALNIVMDVTIFLMPIPKLLKLETNWKTKVGVIFTFMLGLFVTICSVVRLKFLFGWASSTNQSFDYANLALWSLVELNAGVICACLPGMASLFRKIKKSHQDKKRTGMGYGTYGNNSSARSPGGTRQFGNKSNHSALRSFSGKNDIMKTTTVSVQYKPRADDELSDEVELMEQRIPESLRMERMFHQ</sequence>
<dbReference type="PANTHER" id="PTHR33048">
    <property type="entry name" value="PTH11-LIKE INTEGRAL MEMBRANE PROTEIN (AFU_ORTHOLOGUE AFUA_5G11245)"/>
    <property type="match status" value="1"/>
</dbReference>
<dbReference type="InterPro" id="IPR052337">
    <property type="entry name" value="SAT4-like"/>
</dbReference>
<feature type="transmembrane region" description="Helical" evidence="15">
    <location>
        <begin position="284"/>
        <end position="305"/>
    </location>
</feature>
<dbReference type="EMBL" id="KZ678841">
    <property type="protein sequence ID" value="PSR74685.1"/>
    <property type="molecule type" value="Genomic_DNA"/>
</dbReference>
<keyword evidence="5" id="KW-0964">Secreted</keyword>
<keyword evidence="10 15" id="KW-0472">Membrane</keyword>
<protein>
    <submittedName>
        <fullName evidence="19">Uncharacterized protein</fullName>
    </submittedName>
</protein>
<feature type="transmembrane region" description="Helical" evidence="15">
    <location>
        <begin position="128"/>
        <end position="147"/>
    </location>
</feature>
<feature type="transmembrane region" description="Helical" evidence="15">
    <location>
        <begin position="159"/>
        <end position="185"/>
    </location>
</feature>
<evidence type="ECO:0000256" key="16">
    <source>
        <dbReference type="SAM" id="SignalP"/>
    </source>
</evidence>
<feature type="region of interest" description="Disordered" evidence="14">
    <location>
        <begin position="396"/>
        <end position="421"/>
    </location>
</feature>
<evidence type="ECO:0000313" key="20">
    <source>
        <dbReference type="Proteomes" id="UP000241462"/>
    </source>
</evidence>
<name>A0A2T2ZS59_9PEZI</name>
<keyword evidence="11" id="KW-1015">Disulfide bond</keyword>
<comment type="subcellular location">
    <subcellularLocation>
        <location evidence="2">Membrane</location>
        <topology evidence="2">Lipid-anchor</topology>
        <topology evidence="2">GPI-anchor</topology>
    </subcellularLocation>
    <subcellularLocation>
        <location evidence="1">Membrane</location>
        <topology evidence="1">Multi-pass membrane protein</topology>
    </subcellularLocation>
    <subcellularLocation>
        <location evidence="3">Secreted</location>
    </subcellularLocation>
</comment>
<feature type="transmembrane region" description="Helical" evidence="15">
    <location>
        <begin position="238"/>
        <end position="269"/>
    </location>
</feature>
<dbReference type="PANTHER" id="PTHR33048:SF47">
    <property type="entry name" value="INTEGRAL MEMBRANE PROTEIN-RELATED"/>
    <property type="match status" value="1"/>
</dbReference>
<dbReference type="AlphaFoldDB" id="A0A2T2ZS59"/>
<dbReference type="Pfam" id="PF05730">
    <property type="entry name" value="CFEM"/>
    <property type="match status" value="1"/>
</dbReference>
<dbReference type="OrthoDB" id="2496787at2759"/>
<evidence type="ECO:0000256" key="11">
    <source>
        <dbReference type="ARBA" id="ARBA00023157"/>
    </source>
</evidence>
<evidence type="ECO:0000256" key="1">
    <source>
        <dbReference type="ARBA" id="ARBA00004141"/>
    </source>
</evidence>
<feature type="transmembrane region" description="Helical" evidence="15">
    <location>
        <begin position="317"/>
        <end position="339"/>
    </location>
</feature>
<feature type="domain" description="Rhodopsin" evidence="18">
    <location>
        <begin position="144"/>
        <end position="384"/>
    </location>
</feature>
<evidence type="ECO:0000256" key="6">
    <source>
        <dbReference type="ARBA" id="ARBA00022622"/>
    </source>
</evidence>
<evidence type="ECO:0000256" key="12">
    <source>
        <dbReference type="ARBA" id="ARBA00023288"/>
    </source>
</evidence>
<comment type="similarity">
    <text evidence="4">Belongs to the RBT5 family.</text>
</comment>
<dbReference type="Proteomes" id="UP000241462">
    <property type="component" value="Unassembled WGS sequence"/>
</dbReference>
<evidence type="ECO:0000256" key="13">
    <source>
        <dbReference type="ARBA" id="ARBA00038359"/>
    </source>
</evidence>
<keyword evidence="6" id="KW-0325">Glycoprotein</keyword>
<evidence type="ECO:0000256" key="9">
    <source>
        <dbReference type="ARBA" id="ARBA00022989"/>
    </source>
</evidence>
<evidence type="ECO:0000256" key="15">
    <source>
        <dbReference type="SAM" id="Phobius"/>
    </source>
</evidence>
<proteinExistence type="inferred from homology"/>
<evidence type="ECO:0000256" key="3">
    <source>
        <dbReference type="ARBA" id="ARBA00004613"/>
    </source>
</evidence>
<feature type="signal peptide" evidence="16">
    <location>
        <begin position="1"/>
        <end position="36"/>
    </location>
</feature>
<evidence type="ECO:0000256" key="5">
    <source>
        <dbReference type="ARBA" id="ARBA00022525"/>
    </source>
</evidence>
<dbReference type="GO" id="GO:0098552">
    <property type="term" value="C:side of membrane"/>
    <property type="evidence" value="ECO:0007669"/>
    <property type="project" value="UniProtKB-KW"/>
</dbReference>
<keyword evidence="7 15" id="KW-0812">Transmembrane</keyword>
<feature type="transmembrane region" description="Helical" evidence="15">
    <location>
        <begin position="359"/>
        <end position="382"/>
    </location>
</feature>
<dbReference type="InParanoid" id="A0A2T2ZS59"/>
<accession>A0A2T2ZS59</accession>
<evidence type="ECO:0000259" key="18">
    <source>
        <dbReference type="Pfam" id="PF20684"/>
    </source>
</evidence>
<evidence type="ECO:0000256" key="14">
    <source>
        <dbReference type="SAM" id="MobiDB-lite"/>
    </source>
</evidence>
<evidence type="ECO:0000256" key="4">
    <source>
        <dbReference type="ARBA" id="ARBA00010031"/>
    </source>
</evidence>
<reference evidence="19 20" key="1">
    <citation type="journal article" date="2018" name="Mycol. Prog.">
        <title>Coniella lustricola, a new species from submerged detritus.</title>
        <authorList>
            <person name="Raudabaugh D.B."/>
            <person name="Iturriaga T."/>
            <person name="Carver A."/>
            <person name="Mondo S."/>
            <person name="Pangilinan J."/>
            <person name="Lipzen A."/>
            <person name="He G."/>
            <person name="Amirebrahimi M."/>
            <person name="Grigoriev I.V."/>
            <person name="Miller A.N."/>
        </authorList>
    </citation>
    <scope>NUCLEOTIDE SEQUENCE [LARGE SCALE GENOMIC DNA]</scope>
    <source>
        <strain evidence="19 20">B22-T-1</strain>
    </source>
</reference>
<dbReference type="GO" id="GO:0005576">
    <property type="term" value="C:extracellular region"/>
    <property type="evidence" value="ECO:0007669"/>
    <property type="project" value="UniProtKB-SubCell"/>
</dbReference>
<evidence type="ECO:0000256" key="10">
    <source>
        <dbReference type="ARBA" id="ARBA00023136"/>
    </source>
</evidence>
<dbReference type="InterPro" id="IPR049326">
    <property type="entry name" value="Rhodopsin_dom_fungi"/>
</dbReference>